<evidence type="ECO:0008006" key="4">
    <source>
        <dbReference type="Google" id="ProtNLM"/>
    </source>
</evidence>
<evidence type="ECO:0000313" key="3">
    <source>
        <dbReference type="Proteomes" id="UP001191082"/>
    </source>
</evidence>
<dbReference type="RefSeq" id="WP_138862228.1">
    <property type="nucleotide sequence ID" value="NZ_VCPC01000001.1"/>
</dbReference>
<feature type="transmembrane region" description="Helical" evidence="1">
    <location>
        <begin position="6"/>
        <end position="30"/>
    </location>
</feature>
<reference evidence="2 3" key="1">
    <citation type="submission" date="2019-05" db="EMBL/GenBank/DDBJ databases">
        <title>Marivita sp. nov. isolated from sea sediment.</title>
        <authorList>
            <person name="Kim W."/>
        </authorList>
    </citation>
    <scope>NUCLEOTIDE SEQUENCE [LARGE SCALE GENOMIC DNA]</scope>
    <source>
        <strain evidence="2 3">CAU 1492</strain>
    </source>
</reference>
<keyword evidence="1" id="KW-1133">Transmembrane helix</keyword>
<comment type="caution">
    <text evidence="2">The sequence shown here is derived from an EMBL/GenBank/DDBJ whole genome shotgun (WGS) entry which is preliminary data.</text>
</comment>
<proteinExistence type="predicted"/>
<name>A0ABY2XE29_9RHOB</name>
<evidence type="ECO:0000313" key="2">
    <source>
        <dbReference type="EMBL" id="TMV14876.1"/>
    </source>
</evidence>
<organism evidence="2 3">
    <name type="scientific">Arenibacterium halophilum</name>
    <dbReference type="NCBI Taxonomy" id="2583821"/>
    <lineage>
        <taxon>Bacteria</taxon>
        <taxon>Pseudomonadati</taxon>
        <taxon>Pseudomonadota</taxon>
        <taxon>Alphaproteobacteria</taxon>
        <taxon>Rhodobacterales</taxon>
        <taxon>Paracoccaceae</taxon>
        <taxon>Arenibacterium</taxon>
    </lineage>
</organism>
<dbReference type="EMBL" id="VCPC01000001">
    <property type="protein sequence ID" value="TMV14876.1"/>
    <property type="molecule type" value="Genomic_DNA"/>
</dbReference>
<gene>
    <name evidence="2" type="ORF">FGK64_02540</name>
</gene>
<sequence>MIPADQPIWIWSGGLTLLLIALAAALFAGSEAATSRRILLQFLFRIALPITILLGVPLLLLAQIIGIEDRLGQALIAGLVIAMGWLTTAMFTEIGRSRDRAEKLRDYHKALYAEIGNALRAIWDEGQSDGYMRATVEKMKADPTFVPFIPHERHDHVFDALVEKIEVLPRQTIDAIVAYYGQIKALSIMAEDMRGSYFRGKLAQERRIAMYEDYAQMRRQAFVLGQYALELIRAFSDGGASAADQVIARVNSPGADPSGRSAGSE</sequence>
<feature type="transmembrane region" description="Helical" evidence="1">
    <location>
        <begin position="42"/>
        <end position="65"/>
    </location>
</feature>
<keyword evidence="1" id="KW-0472">Membrane</keyword>
<feature type="transmembrane region" description="Helical" evidence="1">
    <location>
        <begin position="71"/>
        <end position="91"/>
    </location>
</feature>
<evidence type="ECO:0000256" key="1">
    <source>
        <dbReference type="SAM" id="Phobius"/>
    </source>
</evidence>
<dbReference type="Proteomes" id="UP001191082">
    <property type="component" value="Unassembled WGS sequence"/>
</dbReference>
<keyword evidence="3" id="KW-1185">Reference proteome</keyword>
<protein>
    <recommendedName>
        <fullName evidence="4">Phage abortive infection protein</fullName>
    </recommendedName>
</protein>
<accession>A0ABY2XE29</accession>
<keyword evidence="1" id="KW-0812">Transmembrane</keyword>